<dbReference type="PANTHER" id="PTHR45527:SF12">
    <property type="entry name" value="NONRIBOSOMAL PEPTIDE SYNTHETASE IVOA"/>
    <property type="match status" value="1"/>
</dbReference>
<evidence type="ECO:0000256" key="3">
    <source>
        <dbReference type="ARBA" id="ARBA00022598"/>
    </source>
</evidence>
<evidence type="ECO:0000256" key="1">
    <source>
        <dbReference type="ARBA" id="ARBA00022450"/>
    </source>
</evidence>
<dbReference type="InterPro" id="IPR042099">
    <property type="entry name" value="ANL_N_sf"/>
</dbReference>
<dbReference type="Gene3D" id="1.10.1200.10">
    <property type="entry name" value="ACP-like"/>
    <property type="match status" value="3"/>
</dbReference>
<evidence type="ECO:0000313" key="7">
    <source>
        <dbReference type="Proteomes" id="UP000295083"/>
    </source>
</evidence>
<dbReference type="SMART" id="SM00823">
    <property type="entry name" value="PKS_PP"/>
    <property type="match status" value="2"/>
</dbReference>
<dbReference type="PROSITE" id="PS00455">
    <property type="entry name" value="AMP_BINDING"/>
    <property type="match status" value="2"/>
</dbReference>
<dbReference type="FunFam" id="3.30.300.30:FF:000015">
    <property type="entry name" value="Nonribosomal peptide synthase SidD"/>
    <property type="match status" value="2"/>
</dbReference>
<dbReference type="SUPFAM" id="SSF52777">
    <property type="entry name" value="CoA-dependent acyltransferases"/>
    <property type="match status" value="8"/>
</dbReference>
<dbReference type="SUPFAM" id="SSF47336">
    <property type="entry name" value="ACP-like"/>
    <property type="match status" value="3"/>
</dbReference>
<dbReference type="GO" id="GO:0031177">
    <property type="term" value="F:phosphopantetheine binding"/>
    <property type="evidence" value="ECO:0007669"/>
    <property type="project" value="InterPro"/>
</dbReference>
<dbReference type="InterPro" id="IPR020806">
    <property type="entry name" value="PKS_PP-bd"/>
</dbReference>
<feature type="region of interest" description="Disordered" evidence="4">
    <location>
        <begin position="82"/>
        <end position="104"/>
    </location>
</feature>
<dbReference type="CDD" id="cd19542">
    <property type="entry name" value="CT_NRPS-like"/>
    <property type="match status" value="2"/>
</dbReference>
<dbReference type="EMBL" id="QAPG01000080">
    <property type="protein sequence ID" value="TDZ32392.1"/>
    <property type="molecule type" value="Genomic_DNA"/>
</dbReference>
<dbReference type="Proteomes" id="UP000295083">
    <property type="component" value="Unassembled WGS sequence"/>
</dbReference>
<dbReference type="GO" id="GO:0016874">
    <property type="term" value="F:ligase activity"/>
    <property type="evidence" value="ECO:0007669"/>
    <property type="project" value="UniProtKB-KW"/>
</dbReference>
<organism evidence="6 7">
    <name type="scientific">Colletotrichum spinosum</name>
    <dbReference type="NCBI Taxonomy" id="1347390"/>
    <lineage>
        <taxon>Eukaryota</taxon>
        <taxon>Fungi</taxon>
        <taxon>Dikarya</taxon>
        <taxon>Ascomycota</taxon>
        <taxon>Pezizomycotina</taxon>
        <taxon>Sordariomycetes</taxon>
        <taxon>Hypocreomycetidae</taxon>
        <taxon>Glomerellales</taxon>
        <taxon>Glomerellaceae</taxon>
        <taxon>Colletotrichum</taxon>
        <taxon>Colletotrichum orbiculare species complex</taxon>
    </lineage>
</organism>
<feature type="domain" description="Carrier" evidence="5">
    <location>
        <begin position="1122"/>
        <end position="1198"/>
    </location>
</feature>
<sequence length="3218" mass="356317">MNGTSAEETVDVPKVLGTLKQLCAGVLSIPSETIDDGSSFVTLGGDSFKAVHLFQKCTDRGLGVRFQDILHKPLREVALLARPAAQQDESTTSSRQKRTAHGTFPQMPADYDFNKIFGKLEEKYSLSENDIEDVYPCSPMQESMYIGQKMSSQRLYRTRGLFEVQTSLDIEVFKRTWNDIVLRHQTLRTVYVETSDLTSGRLLDAVVLRTKPGRVTVKSCDSFENLHQAFQSVGEGSEHSDEDSQHQITIYTDKQANGKTVLEMDLNHLTVDGSSLMIIIDELMKGTQGRPVGGPATGYGRYVDYVQNQVDEDAALDYWIDYLDGAEPCHFPTLNDNIGGAGGSFEVLEVPLSTSLQDLRTFCQAHNATISNCLQAVWALVLYVYIGDPDVCFGYLSSGRSLPIPGVSEIVGPMMNLLVCRVGGIDGKSLADLLGGIRDDFVNALPHQCFSIGKVQRILGTNESKLFNTIMTSYYSPAVSCDESNSLFRLVASHNASDFDLVLKVVYSDSHMRVRLAFPEATLSPVMAKGVSQTFSAILQRLVETPDPGMPVKGVTALSQEAFDTVTHWNAQNTPEDDIPPSCVHQLIEERARLQPRESAIYAWDGEMTYMELDEAATHLAGHIVSLGIGPGASVPLCFEKSKWYSVALLAVMKSGNAFVPLDLTNPASRKQEILKQLGVSTDSGLVLCSRSQTQDFAAISQHVCPVDADQLSTIRSRKHSYQPPAVSSTDPVYVIFTSGSTGRPKGVVVTHGSYAYAARAHSAGIHLTSSSRVLQFASYGFDTSMEDHLTTLARGACLCVPSEEARVSIPDLAAFATASRANWAHLTPSFAELVTPAMLPTVKTMVLGGEAMSGKNVATWARSGQTELIQVYGPSECCVTSTISPVMGPNADPTNIGSAVPGCGTWVANPDDPNRLQAIGAVGELLMEGPILARGYLGDIEQTTEAFVTGLAWAPEKRLYRTGDLVKYDSSGQLHFVGRRDGQIKLRGQRIELGEVERQLVLESTVQHCLAVVPDAGPCAKQLVILVALADSGSPSTLSTPSASIDVLHVSWAEHISRMREFLLDRIPPYMTPEVWILLESIPRNSSGKLDRKRVARYLESLTQDEYAKLASLMEEESAARPGSETELLLREIWCEVLNVSEEEIGWTTSFYYLGGDSISAMTVSSAARQKGLLVSAADVLRYRTIERLSKSITSPAEDAPKPAEEAETHLEQWFPLSPIQQLHFQASPDGDLLDQQTMVLELTREVSQDMLLNGLESLLEAHPMLRARFERRDGEWKQTIPGVGETCNSRVRFHSRDHLDYVIECIAEAKRSLDFSNGPLIGLDVFETDRRTLLSVTTHHLIIDAVSWRILFRELENFLLFGKRPDPETSSFLSWCNLQREHASGLNIREVLPTSDPVPVSDLVFWDMKDKRNRFGDAVTHTVDFDAEFTKSLSSTRDTAGFAALDVMITAIVYSFHEIFGRSPAVFVEGHGRESLSPEVDTSSTVGWFTTFSPVVAQHHGDRMTTLNNVREYRASTPLNGLSYFTSRFLTPPGGASSKHRHWPMEVTLNHLGAFQQVERHDSLFKRCEEGLQSRLSEMRRKQRANSTRYALISILAITKDDKMSIEIEWNSQMSHQDQLKDWVSSLEQTLKHTTDRLASQVLPSSPVESLPFSVGIKSKKLNSVMDLAKSRLGLRLSEIQAVYPCSPIQDSLMLSQLKEPTDVYSQHFLFKLSSQKQLDPRRLAASWKQVVATHHILRTVFLEGEDGTFLQIVLKSVTPAIEIMPLEDESTLPAIWARHSSSTGPSPLSGKVLHKLKVYTTSSGAVYCLLDKNHIITDGTTSRLLIRNFMDTYEGRKRANVCPYANYIKYTSEQDMKEINRYWTHYLDGAVACHFPKLSQSKVSPDARVEFARTISVSEKVPLEAASRKLDVTLPTILQAAWAVVLSTYLNSDDVVFGLLCHGRDAPIAGAQEIIGPMASIVPIRTRLTSKTTVSKVLTALQEDSISHLSRQAVSLARIQHAVRRSGEPMFNTIFNFQKTGTASPSSSIKAELLFAHDTSEYDIAVCVTEDRGRLDITLEFPKHFMSEDQSQRLIAVYTNALRSLIRDPGASVGHLDLSTDLDKDQLLEWNSGDLEVSKRCIHEMISETTLRQPSRPAISAWDGDMSYAQLDLLSTKLAAQLQAIGAKPEEVITLCFEKSVWAIVSMLAVAKSGAAFVHIDPKGAPKRTEFVIKQTKSRIGLASLEQYDNLISLVDTILIVNKPSVMGLPTPRTTDVVSSSAEPSNTLYIIFTSGTTGTPKGVVIQHRSFCSAVVANKASLHIKATSRVLQFTNFCFDASLEEIFTVLVAGGCICIPSEKQRMSNITAFIEQKKVNWAAFTPSFLRTLNPDELKTVKFITVHAEPMGQDLVARWAGKIHTRPSYGPTECSVTSTVGDRFSTDTDATNIGFTVGCRGWVVNPDNHDVLMPIGAVGELLLDGPIVGKGYLHDEAKTDAAFVDPPAWSIDTEPSFSAPFDRKMYKTGDLVRYAEDGSLLIQRRKDHSQVKIRGQRVELSEIQHHLDNLSSVIRHSMVLMPRAGLLKGRLVAVASLTHLATALDTRNTAYQAIRILDAQALGGDGRSKVAGALDEITSTLERQLPQYMIPETWLVVQSLPVQLSLKLDRQRVTGWVEEIDKAKLQSALDLVSRNGPQKERGSDSEETIRGVWGDVLGIDTDRIALDQSFFRLGGDSIFAMRVMKLCCRAGLQITTQDVLANPTIRQLAAVAIPSKPRESAVLSPPQSPYEIQMPSYFARRALFQDKTAETIVPCSPFQERMYQSFLKRPQQPYLFNSLVALEGLGDGADMDLDGLLAAWQQTVDRHAVLRTVFFTDATDRVFQKILAKHKTDISVSSVQSEESARRQAQHHLNATRSRLFKDGSPPLSVRLFVTPDRLVFVHFIMAHIMIDHVSLVRVFRDFADFYQGKTPPPVDQSSGFDKYINHLTRNRDLAVSNLFWVEVLKDVKPYMVPSEMMSNSKVDPHAMEAVNFQIDVTDGMRGYLRGAGVTLSNLLQFTWALVLHVCTGHSTVSFGHLVSDRDIDLPHVDDIVGPLLSIMVARTSFEESANLLDSLRVFQSESIHSLRHKTFDLTDVERQLGCEGTGLFNTLVNYRKVQYSGESADVKFRSIWKQDPHEQLLVLAFNEGPSRLDASLTYYEALFSKQTLATLTETYCRILRLLVSGQCVTVEELKSMLSS</sequence>
<dbReference type="FunFam" id="3.40.50.12780:FF:000014">
    <property type="entry name" value="Nonribosomal peptide synthetase 1"/>
    <property type="match status" value="2"/>
</dbReference>
<dbReference type="Pfam" id="PF00550">
    <property type="entry name" value="PP-binding"/>
    <property type="match status" value="3"/>
</dbReference>
<dbReference type="InterPro" id="IPR036736">
    <property type="entry name" value="ACP-like_sf"/>
</dbReference>
<evidence type="ECO:0000313" key="6">
    <source>
        <dbReference type="EMBL" id="TDZ32392.1"/>
    </source>
</evidence>
<comment type="caution">
    <text evidence="6">The sequence shown here is derived from an EMBL/GenBank/DDBJ whole genome shotgun (WGS) entry which is preliminary data.</text>
</comment>
<dbReference type="Pfam" id="PF00501">
    <property type="entry name" value="AMP-binding"/>
    <property type="match status" value="2"/>
</dbReference>
<dbReference type="InterPro" id="IPR000873">
    <property type="entry name" value="AMP-dep_synth/lig_dom"/>
</dbReference>
<dbReference type="FunFam" id="3.30.559.30:FF:000002">
    <property type="entry name" value="Nonribosomal peptide synthase Pes1"/>
    <property type="match status" value="1"/>
</dbReference>
<dbReference type="Gene3D" id="3.30.559.10">
    <property type="entry name" value="Chloramphenicol acetyltransferase-like domain"/>
    <property type="match status" value="4"/>
</dbReference>
<keyword evidence="1" id="KW-0596">Phosphopantetheine</keyword>
<dbReference type="InterPro" id="IPR023213">
    <property type="entry name" value="CAT-like_dom_sf"/>
</dbReference>
<name>A0A4R8Q2B9_9PEZI</name>
<dbReference type="Gene3D" id="3.30.300.30">
    <property type="match status" value="2"/>
</dbReference>
<reference evidence="6 7" key="1">
    <citation type="submission" date="2018-11" db="EMBL/GenBank/DDBJ databases">
        <title>Genome sequence and assembly of Colletotrichum spinosum.</title>
        <authorList>
            <person name="Gan P."/>
            <person name="Shirasu K."/>
        </authorList>
    </citation>
    <scope>NUCLEOTIDE SEQUENCE [LARGE SCALE GENOMIC DNA]</scope>
    <source>
        <strain evidence="6 7">CBS 515.97</strain>
    </source>
</reference>
<dbReference type="NCBIfam" id="TIGR01733">
    <property type="entry name" value="AA-adenyl-dom"/>
    <property type="match status" value="2"/>
</dbReference>
<dbReference type="CDD" id="cd05918">
    <property type="entry name" value="A_NRPS_SidN3_like"/>
    <property type="match status" value="2"/>
</dbReference>
<dbReference type="GO" id="GO:0043041">
    <property type="term" value="P:amino acid activation for nonribosomal peptide biosynthetic process"/>
    <property type="evidence" value="ECO:0007669"/>
    <property type="project" value="TreeGrafter"/>
</dbReference>
<evidence type="ECO:0000256" key="2">
    <source>
        <dbReference type="ARBA" id="ARBA00022553"/>
    </source>
</evidence>
<keyword evidence="2" id="KW-0597">Phosphoprotein</keyword>
<dbReference type="InterPro" id="IPR009081">
    <property type="entry name" value="PP-bd_ACP"/>
</dbReference>
<dbReference type="GO" id="GO:0005737">
    <property type="term" value="C:cytoplasm"/>
    <property type="evidence" value="ECO:0007669"/>
    <property type="project" value="TreeGrafter"/>
</dbReference>
<dbReference type="Pfam" id="PF00668">
    <property type="entry name" value="Condensation"/>
    <property type="match status" value="4"/>
</dbReference>
<dbReference type="Gene3D" id="3.40.50.12780">
    <property type="entry name" value="N-terminal domain of ligase-like"/>
    <property type="match status" value="2"/>
</dbReference>
<dbReference type="InterPro" id="IPR045851">
    <property type="entry name" value="AMP-bd_C_sf"/>
</dbReference>
<dbReference type="PROSITE" id="PS50075">
    <property type="entry name" value="CARRIER"/>
    <property type="match status" value="3"/>
</dbReference>
<dbReference type="SUPFAM" id="SSF56801">
    <property type="entry name" value="Acetyl-CoA synthetase-like"/>
    <property type="match status" value="2"/>
</dbReference>
<evidence type="ECO:0000256" key="4">
    <source>
        <dbReference type="SAM" id="MobiDB-lite"/>
    </source>
</evidence>
<dbReference type="InterPro" id="IPR020845">
    <property type="entry name" value="AMP-binding_CS"/>
</dbReference>
<accession>A0A4R8Q2B9</accession>
<feature type="domain" description="Carrier" evidence="5">
    <location>
        <begin position="10"/>
        <end position="88"/>
    </location>
</feature>
<keyword evidence="3" id="KW-0436">Ligase</keyword>
<proteinExistence type="predicted"/>
<protein>
    <submittedName>
        <fullName evidence="6">Nonribosomal peptide synthetase 8</fullName>
    </submittedName>
</protein>
<dbReference type="InterPro" id="IPR010071">
    <property type="entry name" value="AA_adenyl_dom"/>
</dbReference>
<dbReference type="Gene3D" id="3.30.559.30">
    <property type="entry name" value="Nonribosomal peptide synthetase, condensation domain"/>
    <property type="match status" value="4"/>
</dbReference>
<dbReference type="InterPro" id="IPR001242">
    <property type="entry name" value="Condensation_dom"/>
</dbReference>
<dbReference type="GO" id="GO:0044550">
    <property type="term" value="P:secondary metabolite biosynthetic process"/>
    <property type="evidence" value="ECO:0007669"/>
    <property type="project" value="TreeGrafter"/>
</dbReference>
<feature type="domain" description="Carrier" evidence="5">
    <location>
        <begin position="2681"/>
        <end position="2754"/>
    </location>
</feature>
<evidence type="ECO:0000259" key="5">
    <source>
        <dbReference type="PROSITE" id="PS50075"/>
    </source>
</evidence>
<gene>
    <name evidence="6" type="primary">NRPS8</name>
    <name evidence="6" type="ORF">C8035_v012405</name>
</gene>
<keyword evidence="7" id="KW-1185">Reference proteome</keyword>
<dbReference type="PANTHER" id="PTHR45527">
    <property type="entry name" value="NONRIBOSOMAL PEPTIDE SYNTHETASE"/>
    <property type="match status" value="1"/>
</dbReference>